<dbReference type="AlphaFoldDB" id="A0ABD5NXI1"/>
<dbReference type="InterPro" id="IPR051081">
    <property type="entry name" value="HTH_MetalResp_TranReg"/>
</dbReference>
<dbReference type="CDD" id="cd00090">
    <property type="entry name" value="HTH_ARSR"/>
    <property type="match status" value="1"/>
</dbReference>
<accession>A0ABD5NXI1</accession>
<dbReference type="Proteomes" id="UP001595821">
    <property type="component" value="Unassembled WGS sequence"/>
</dbReference>
<dbReference type="PANTHER" id="PTHR33154">
    <property type="entry name" value="TRANSCRIPTIONAL REGULATOR, ARSR FAMILY"/>
    <property type="match status" value="1"/>
</dbReference>
<dbReference type="InterPro" id="IPR011991">
    <property type="entry name" value="ArsR-like_HTH"/>
</dbReference>
<reference evidence="5 6" key="1">
    <citation type="journal article" date="2014" name="Int. J. Syst. Evol. Microbiol.">
        <title>Complete genome sequence of Corynebacterium casei LMG S-19264T (=DSM 44701T), isolated from a smear-ripened cheese.</title>
        <authorList>
            <consortium name="US DOE Joint Genome Institute (JGI-PGF)"/>
            <person name="Walter F."/>
            <person name="Albersmeier A."/>
            <person name="Kalinowski J."/>
            <person name="Ruckert C."/>
        </authorList>
    </citation>
    <scope>NUCLEOTIDE SEQUENCE [LARGE SCALE GENOMIC DNA]</scope>
    <source>
        <strain evidence="5 6">IBRC-M 10912</strain>
    </source>
</reference>
<organism evidence="5 6">
    <name type="scientific">Natribaculum luteum</name>
    <dbReference type="NCBI Taxonomy" id="1586232"/>
    <lineage>
        <taxon>Archaea</taxon>
        <taxon>Methanobacteriati</taxon>
        <taxon>Methanobacteriota</taxon>
        <taxon>Stenosarchaea group</taxon>
        <taxon>Halobacteria</taxon>
        <taxon>Halobacteriales</taxon>
        <taxon>Natrialbaceae</taxon>
        <taxon>Natribaculum</taxon>
    </lineage>
</organism>
<keyword evidence="3" id="KW-0804">Transcription</keyword>
<dbReference type="Pfam" id="PF01022">
    <property type="entry name" value="HTH_5"/>
    <property type="match status" value="1"/>
</dbReference>
<dbReference type="GeneID" id="71854287"/>
<evidence type="ECO:0000259" key="4">
    <source>
        <dbReference type="PROSITE" id="PS50987"/>
    </source>
</evidence>
<evidence type="ECO:0000313" key="6">
    <source>
        <dbReference type="Proteomes" id="UP001595821"/>
    </source>
</evidence>
<feature type="domain" description="HTH arsR-type" evidence="4">
    <location>
        <begin position="1"/>
        <end position="93"/>
    </location>
</feature>
<gene>
    <name evidence="5" type="ORF">ACFOZ7_07170</name>
</gene>
<keyword evidence="2" id="KW-0238">DNA-binding</keyword>
<dbReference type="InterPro" id="IPR036388">
    <property type="entry name" value="WH-like_DNA-bd_sf"/>
</dbReference>
<evidence type="ECO:0000256" key="3">
    <source>
        <dbReference type="ARBA" id="ARBA00023163"/>
    </source>
</evidence>
<dbReference type="GO" id="GO:0003677">
    <property type="term" value="F:DNA binding"/>
    <property type="evidence" value="ECO:0007669"/>
    <property type="project" value="UniProtKB-KW"/>
</dbReference>
<sequence>MSLIDVFGSTQRVKIIRELSHGPRYVSELAETIGMDGSTTVHHLSVLEEAGLVEHYHRGNRKYYRLVRKVELQATPPPERTFILQASEIDETE</sequence>
<evidence type="ECO:0000256" key="2">
    <source>
        <dbReference type="ARBA" id="ARBA00023125"/>
    </source>
</evidence>
<dbReference type="RefSeq" id="WP_246966373.1">
    <property type="nucleotide sequence ID" value="NZ_CP095397.1"/>
</dbReference>
<dbReference type="SMART" id="SM00418">
    <property type="entry name" value="HTH_ARSR"/>
    <property type="match status" value="1"/>
</dbReference>
<evidence type="ECO:0000313" key="5">
    <source>
        <dbReference type="EMBL" id="MFC4246779.1"/>
    </source>
</evidence>
<evidence type="ECO:0000256" key="1">
    <source>
        <dbReference type="ARBA" id="ARBA00023015"/>
    </source>
</evidence>
<keyword evidence="1" id="KW-0805">Transcription regulation</keyword>
<dbReference type="NCBIfam" id="NF033788">
    <property type="entry name" value="HTH_metalloreg"/>
    <property type="match status" value="1"/>
</dbReference>
<proteinExistence type="predicted"/>
<dbReference type="SUPFAM" id="SSF46785">
    <property type="entry name" value="Winged helix' DNA-binding domain"/>
    <property type="match status" value="1"/>
</dbReference>
<comment type="caution">
    <text evidence="5">The sequence shown here is derived from an EMBL/GenBank/DDBJ whole genome shotgun (WGS) entry which is preliminary data.</text>
</comment>
<dbReference type="PANTHER" id="PTHR33154:SF33">
    <property type="entry name" value="TRANSCRIPTIONAL REPRESSOR SDPR"/>
    <property type="match status" value="1"/>
</dbReference>
<protein>
    <submittedName>
        <fullName evidence="5">ArsR/SmtB family transcription factor</fullName>
    </submittedName>
</protein>
<dbReference type="Gene3D" id="1.10.10.10">
    <property type="entry name" value="Winged helix-like DNA-binding domain superfamily/Winged helix DNA-binding domain"/>
    <property type="match status" value="1"/>
</dbReference>
<name>A0ABD5NXI1_9EURY</name>
<dbReference type="EMBL" id="JBHSDJ010000016">
    <property type="protein sequence ID" value="MFC4246779.1"/>
    <property type="molecule type" value="Genomic_DNA"/>
</dbReference>
<dbReference type="InterPro" id="IPR001845">
    <property type="entry name" value="HTH_ArsR_DNA-bd_dom"/>
</dbReference>
<dbReference type="InterPro" id="IPR036390">
    <property type="entry name" value="WH_DNA-bd_sf"/>
</dbReference>
<dbReference type="PRINTS" id="PR00778">
    <property type="entry name" value="HTHARSR"/>
</dbReference>
<dbReference type="PROSITE" id="PS50987">
    <property type="entry name" value="HTH_ARSR_2"/>
    <property type="match status" value="1"/>
</dbReference>